<feature type="transmembrane region" description="Helical" evidence="1">
    <location>
        <begin position="85"/>
        <end position="106"/>
    </location>
</feature>
<dbReference type="PANTHER" id="PTHR34300">
    <property type="entry name" value="QUEUOSINE PRECURSOR TRANSPORTER-RELATED"/>
    <property type="match status" value="1"/>
</dbReference>
<evidence type="ECO:0000313" key="2">
    <source>
        <dbReference type="EMBL" id="RED93845.1"/>
    </source>
</evidence>
<dbReference type="GO" id="GO:0005886">
    <property type="term" value="C:plasma membrane"/>
    <property type="evidence" value="ECO:0007669"/>
    <property type="project" value="UniProtKB-SubCell"/>
</dbReference>
<feature type="transmembrane region" description="Helical" evidence="1">
    <location>
        <begin position="139"/>
        <end position="160"/>
    </location>
</feature>
<comment type="caution">
    <text evidence="2">The sequence shown here is derived from an EMBL/GenBank/DDBJ whole genome shotgun (WGS) entry which is preliminary data.</text>
</comment>
<comment type="similarity">
    <text evidence="1">Belongs to the vitamin uptake transporter (VUT/ECF) (TC 2.A.88) family. Q precursor transporter subfamily.</text>
</comment>
<gene>
    <name evidence="2" type="ORF">C7460_12323</name>
</gene>
<dbReference type="GO" id="GO:0022857">
    <property type="term" value="F:transmembrane transporter activity"/>
    <property type="evidence" value="ECO:0007669"/>
    <property type="project" value="UniProtKB-UniRule"/>
</dbReference>
<keyword evidence="1" id="KW-0812">Transmembrane</keyword>
<organism evidence="2 3">
    <name type="scientific">Marinoscillum furvescens DSM 4134</name>
    <dbReference type="NCBI Taxonomy" id="1122208"/>
    <lineage>
        <taxon>Bacteria</taxon>
        <taxon>Pseudomonadati</taxon>
        <taxon>Bacteroidota</taxon>
        <taxon>Cytophagia</taxon>
        <taxon>Cytophagales</taxon>
        <taxon>Reichenbachiellaceae</taxon>
        <taxon>Marinoscillum</taxon>
    </lineage>
</organism>
<dbReference type="PANTHER" id="PTHR34300:SF2">
    <property type="entry name" value="QUEUOSINE PRECURSOR TRANSPORTER-RELATED"/>
    <property type="match status" value="1"/>
</dbReference>
<feature type="transmembrane region" description="Helical" evidence="1">
    <location>
        <begin position="54"/>
        <end position="73"/>
    </location>
</feature>
<dbReference type="EMBL" id="QREG01000023">
    <property type="protein sequence ID" value="RED93845.1"/>
    <property type="molecule type" value="Genomic_DNA"/>
</dbReference>
<dbReference type="RefSeq" id="WP_245986483.1">
    <property type="nucleotide sequence ID" value="NZ_QREG01000023.1"/>
</dbReference>
<keyword evidence="1" id="KW-1003">Cell membrane</keyword>
<dbReference type="NCBIfam" id="TIGR00697">
    <property type="entry name" value="queuosine precursor transporter"/>
    <property type="match status" value="1"/>
</dbReference>
<sequence>MKSKKQQLFLILAGIFLTNALLAEIIGVKIFSAEQTLGLAPANIPLFGDFVLDFNLTAGVVIWPVVFVTTDVINEYFGKKGVKTISFLTIGCICFAFLVIYTITLLPPAQFWLDVNSEGPEGANFNINYAFKTIFQQGLGIIIGSLVAFLIGQLLDVFVFQKLRKITGARFVWLRATGSTLISQFIDSFVVLGIAFYLLAPEGSKWSMPQLLSVGTINYIYKFGVAILLTPLIYLAHYLIDRFLGKELSEEMQQEASASSQGFW</sequence>
<accession>A0A3D9KXM2</accession>
<keyword evidence="1" id="KW-1133">Transmembrane helix</keyword>
<keyword evidence="1" id="KW-0472">Membrane</keyword>
<reference evidence="2 3" key="1">
    <citation type="submission" date="2018-07" db="EMBL/GenBank/DDBJ databases">
        <title>Genomic Encyclopedia of Type Strains, Phase IV (KMG-IV): sequencing the most valuable type-strain genomes for metagenomic binning, comparative biology and taxonomic classification.</title>
        <authorList>
            <person name="Goeker M."/>
        </authorList>
    </citation>
    <scope>NUCLEOTIDE SEQUENCE [LARGE SCALE GENOMIC DNA]</scope>
    <source>
        <strain evidence="2 3">DSM 4134</strain>
    </source>
</reference>
<dbReference type="AlphaFoldDB" id="A0A3D9KXM2"/>
<dbReference type="InterPro" id="IPR003744">
    <property type="entry name" value="YhhQ"/>
</dbReference>
<evidence type="ECO:0000313" key="3">
    <source>
        <dbReference type="Proteomes" id="UP000256779"/>
    </source>
</evidence>
<keyword evidence="3" id="KW-1185">Reference proteome</keyword>
<dbReference type="Pfam" id="PF02592">
    <property type="entry name" value="Vut_1"/>
    <property type="match status" value="1"/>
</dbReference>
<dbReference type="Proteomes" id="UP000256779">
    <property type="component" value="Unassembled WGS sequence"/>
</dbReference>
<evidence type="ECO:0000256" key="1">
    <source>
        <dbReference type="HAMAP-Rule" id="MF_02088"/>
    </source>
</evidence>
<comment type="subcellular location">
    <subcellularLocation>
        <location evidence="1">Cell membrane</location>
        <topology evidence="1">Multi-pass membrane protein</topology>
    </subcellularLocation>
</comment>
<protein>
    <recommendedName>
        <fullName evidence="1">Probable queuosine precursor transporter</fullName>
        <shortName evidence="1">Q precursor transporter</shortName>
    </recommendedName>
</protein>
<keyword evidence="1" id="KW-0813">Transport</keyword>
<feature type="transmembrane region" description="Helical" evidence="1">
    <location>
        <begin position="172"/>
        <end position="199"/>
    </location>
</feature>
<proteinExistence type="inferred from homology"/>
<name>A0A3D9KXM2_MARFU</name>
<comment type="function">
    <text evidence="1">Involved in the import of queuosine (Q) precursors, required for Q precursor salvage.</text>
</comment>
<feature type="transmembrane region" description="Helical" evidence="1">
    <location>
        <begin position="219"/>
        <end position="240"/>
    </location>
</feature>
<dbReference type="HAMAP" id="MF_02088">
    <property type="entry name" value="Q_prec_transport"/>
    <property type="match status" value="1"/>
</dbReference>